<dbReference type="GO" id="GO:0046872">
    <property type="term" value="F:metal ion binding"/>
    <property type="evidence" value="ECO:0007669"/>
    <property type="project" value="UniProtKB-UniRule"/>
</dbReference>
<comment type="function">
    <text evidence="8">CRISPR (clustered regularly interspaced short palindromic repeat), is an adaptive immune system that provides protection against mobile genetic elements (viruses, transposable elements and conjugative plasmids). CRISPR clusters contain sequences complementary to antecedent mobile elements and target invading nucleic acids. CRISPR clusters are transcribed and processed into CRISPR RNA (crRNA). Functions as a ssRNA-specific endoribonuclease. Involved in the integration of spacer DNA into the CRISPR cassette.</text>
</comment>
<protein>
    <recommendedName>
        <fullName evidence="8">CRISPR-associated endoribonuclease Cas2</fullName>
        <ecNumber evidence="8">3.1.-.-</ecNumber>
    </recommendedName>
</protein>
<dbReference type="Pfam" id="PF09827">
    <property type="entry name" value="CRISPR_Cas2"/>
    <property type="match status" value="1"/>
</dbReference>
<dbReference type="SUPFAM" id="SSF143430">
    <property type="entry name" value="TTP0101/SSO1404-like"/>
    <property type="match status" value="1"/>
</dbReference>
<dbReference type="AlphaFoldDB" id="A0A8G1EFT3"/>
<accession>A0A8G1EFT3</accession>
<feature type="binding site" evidence="8">
    <location>
        <position position="8"/>
    </location>
    <ligand>
        <name>Mg(2+)</name>
        <dbReference type="ChEBI" id="CHEBI:18420"/>
        <note>catalytic</note>
    </ligand>
</feature>
<evidence type="ECO:0000256" key="1">
    <source>
        <dbReference type="ARBA" id="ARBA00001946"/>
    </source>
</evidence>
<dbReference type="PANTHER" id="PTHR34405">
    <property type="entry name" value="CRISPR-ASSOCIATED ENDORIBONUCLEASE CAS2"/>
    <property type="match status" value="1"/>
</dbReference>
<evidence type="ECO:0000256" key="4">
    <source>
        <dbReference type="ARBA" id="ARBA00022759"/>
    </source>
</evidence>
<dbReference type="HAMAP" id="MF_01471">
    <property type="entry name" value="Cas2"/>
    <property type="match status" value="1"/>
</dbReference>
<evidence type="ECO:0000256" key="8">
    <source>
        <dbReference type="HAMAP-Rule" id="MF_01471"/>
    </source>
</evidence>
<dbReference type="GO" id="GO:0016787">
    <property type="term" value="F:hydrolase activity"/>
    <property type="evidence" value="ECO:0007669"/>
    <property type="project" value="UniProtKB-KW"/>
</dbReference>
<keyword evidence="3 8" id="KW-0479">Metal-binding</keyword>
<dbReference type="RefSeq" id="WP_220681938.1">
    <property type="nucleotide sequence ID" value="NZ_CP037968.1"/>
</dbReference>
<comment type="subunit">
    <text evidence="8">Homodimer, forms a heterotetramer with a Cas1 homodimer.</text>
</comment>
<sequence>MFAWVIYDLTDARIRRRVVETCKDFGLVRFQRSVFFGEVSSSGFDQIAEAMNEVTRPREGEVRTDTDSVLVLPLCERCLSRKVVIGKPFDEERFRKRRYRIIG</sequence>
<evidence type="ECO:0000313" key="10">
    <source>
        <dbReference type="Proteomes" id="UP000826709"/>
    </source>
</evidence>
<evidence type="ECO:0000256" key="7">
    <source>
        <dbReference type="ARBA" id="ARBA00023118"/>
    </source>
</evidence>
<evidence type="ECO:0000313" key="9">
    <source>
        <dbReference type="EMBL" id="QYZ78197.1"/>
    </source>
</evidence>
<dbReference type="InterPro" id="IPR021127">
    <property type="entry name" value="CRISPR_associated_Cas2"/>
</dbReference>
<dbReference type="PANTHER" id="PTHR34405:SF3">
    <property type="entry name" value="CRISPR-ASSOCIATED ENDORIBONUCLEASE CAS2 3"/>
    <property type="match status" value="1"/>
</dbReference>
<organism evidence="9 10">
    <name type="scientific">Methanofollis formosanus</name>
    <dbReference type="NCBI Taxonomy" id="299308"/>
    <lineage>
        <taxon>Archaea</taxon>
        <taxon>Methanobacteriati</taxon>
        <taxon>Methanobacteriota</taxon>
        <taxon>Stenosarchaea group</taxon>
        <taxon>Methanomicrobia</taxon>
        <taxon>Methanomicrobiales</taxon>
        <taxon>Methanomicrobiaceae</taxon>
        <taxon>Methanofollis</taxon>
    </lineage>
</organism>
<name>A0A8G1EFT3_9EURY</name>
<reference evidence="9" key="2">
    <citation type="submission" date="2019-03" db="EMBL/GenBank/DDBJ databases">
        <authorList>
            <person name="Chen S.-C."/>
            <person name="Wu S.-Y."/>
            <person name="Lai M.-C."/>
        </authorList>
    </citation>
    <scope>NUCLEOTIDE SEQUENCE</scope>
    <source>
        <strain evidence="9">ML15</strain>
    </source>
</reference>
<evidence type="ECO:0000256" key="3">
    <source>
        <dbReference type="ARBA" id="ARBA00022723"/>
    </source>
</evidence>
<evidence type="ECO:0000256" key="2">
    <source>
        <dbReference type="ARBA" id="ARBA00022722"/>
    </source>
</evidence>
<dbReference type="GO" id="GO:0051607">
    <property type="term" value="P:defense response to virus"/>
    <property type="evidence" value="ECO:0007669"/>
    <property type="project" value="UniProtKB-UniRule"/>
</dbReference>
<reference evidence="9" key="1">
    <citation type="journal article" date="2005" name="Int. J. Syst. Evol. Microbiol.">
        <title>Methanofollis formosanus sp. nov., isolated from a fish pond.</title>
        <authorList>
            <person name="Wu S.Y."/>
            <person name="Chen S.C."/>
            <person name="Lai M.C."/>
        </authorList>
    </citation>
    <scope>NUCLEOTIDE SEQUENCE</scope>
    <source>
        <strain evidence="9">ML15</strain>
    </source>
</reference>
<dbReference type="InterPro" id="IPR019199">
    <property type="entry name" value="Virulence_VapD/CRISPR_Cas2"/>
</dbReference>
<dbReference type="Proteomes" id="UP000826709">
    <property type="component" value="Chromosome"/>
</dbReference>
<comment type="cofactor">
    <cofactor evidence="1 8">
        <name>Mg(2+)</name>
        <dbReference type="ChEBI" id="CHEBI:18420"/>
    </cofactor>
</comment>
<keyword evidence="5 8" id="KW-0378">Hydrolase</keyword>
<dbReference type="GO" id="GO:0004521">
    <property type="term" value="F:RNA endonuclease activity"/>
    <property type="evidence" value="ECO:0007669"/>
    <property type="project" value="InterPro"/>
</dbReference>
<dbReference type="CDD" id="cd09725">
    <property type="entry name" value="Cas2_I_II_III"/>
    <property type="match status" value="1"/>
</dbReference>
<keyword evidence="4 8" id="KW-0255">Endonuclease</keyword>
<dbReference type="GO" id="GO:0043571">
    <property type="term" value="P:maintenance of CRISPR repeat elements"/>
    <property type="evidence" value="ECO:0007669"/>
    <property type="project" value="UniProtKB-UniRule"/>
</dbReference>
<keyword evidence="6 8" id="KW-0460">Magnesium</keyword>
<keyword evidence="2 8" id="KW-0540">Nuclease</keyword>
<dbReference type="EC" id="3.1.-.-" evidence="8"/>
<keyword evidence="7 8" id="KW-0051">Antiviral defense</keyword>
<dbReference type="Gene3D" id="3.30.70.240">
    <property type="match status" value="1"/>
</dbReference>
<comment type="similarity">
    <text evidence="8">Belongs to the CRISPR-associated endoribonuclease Cas2 protein family.</text>
</comment>
<dbReference type="OrthoDB" id="75992at2157"/>
<dbReference type="NCBIfam" id="TIGR01573">
    <property type="entry name" value="cas2"/>
    <property type="match status" value="1"/>
</dbReference>
<proteinExistence type="inferred from homology"/>
<evidence type="ECO:0000256" key="6">
    <source>
        <dbReference type="ARBA" id="ARBA00022842"/>
    </source>
</evidence>
<keyword evidence="10" id="KW-1185">Reference proteome</keyword>
<gene>
    <name evidence="8 9" type="primary">cas2</name>
    <name evidence="9" type="ORF">E2N92_01500</name>
</gene>
<dbReference type="KEGG" id="mfk:E2N92_01500"/>
<dbReference type="EMBL" id="CP037968">
    <property type="protein sequence ID" value="QYZ78197.1"/>
    <property type="molecule type" value="Genomic_DNA"/>
</dbReference>
<evidence type="ECO:0000256" key="5">
    <source>
        <dbReference type="ARBA" id="ARBA00022801"/>
    </source>
</evidence>